<dbReference type="CDD" id="cd07730">
    <property type="entry name" value="metallo-hydrolase-like_MBL-fold"/>
    <property type="match status" value="1"/>
</dbReference>
<organism evidence="7 8">
    <name type="scientific">Tuber borchii</name>
    <name type="common">White truffle</name>
    <dbReference type="NCBI Taxonomy" id="42251"/>
    <lineage>
        <taxon>Eukaryota</taxon>
        <taxon>Fungi</taxon>
        <taxon>Dikarya</taxon>
        <taxon>Ascomycota</taxon>
        <taxon>Pezizomycotina</taxon>
        <taxon>Pezizomycetes</taxon>
        <taxon>Pezizales</taxon>
        <taxon>Tuberaceae</taxon>
        <taxon>Tuber</taxon>
    </lineage>
</organism>
<dbReference type="AlphaFoldDB" id="A0A2T6ZJQ6"/>
<comment type="cofactor">
    <cofactor evidence="1">
        <name>Zn(2+)</name>
        <dbReference type="ChEBI" id="CHEBI:29105"/>
    </cofactor>
</comment>
<dbReference type="PANTHER" id="PTHR42978">
    <property type="entry name" value="QUORUM-QUENCHING LACTONASE YTNP-RELATED-RELATED"/>
    <property type="match status" value="1"/>
</dbReference>
<gene>
    <name evidence="7" type="ORF">B9Z19DRAFT_993321</name>
</gene>
<sequence>MTTLEAHALNAGYAFLPQRLLFNDTTPANANTVDKFPAHFFHLHHPDKNLHFLWDAGIRNDISAYPPAMQATFEAFLHPYVPEDAPSGLARNGVAPESIDYLFCSHAHFDHAGDPEKFPNTKIVYGAGTQAHVRPAYPINPESRFLESLFPEGRTLELTKGDFKPIEGFAPWDAACDFFGDGSFLLIDAPGHMPGHTIALARVEAGYLLLGGDSCHCEAHLKEYVPGGRMGFGMHKDAGRTRENISKIVEFAKARGDVRICLAHVGIYKDWEKVVVKQGEGLML</sequence>
<evidence type="ECO:0000259" key="6">
    <source>
        <dbReference type="SMART" id="SM00849"/>
    </source>
</evidence>
<dbReference type="OrthoDB" id="10250730at2759"/>
<dbReference type="SUPFAM" id="SSF56281">
    <property type="entry name" value="Metallo-hydrolase/oxidoreductase"/>
    <property type="match status" value="1"/>
</dbReference>
<keyword evidence="8" id="KW-1185">Reference proteome</keyword>
<evidence type="ECO:0000256" key="2">
    <source>
        <dbReference type="ARBA" id="ARBA00007749"/>
    </source>
</evidence>
<evidence type="ECO:0000313" key="7">
    <source>
        <dbReference type="EMBL" id="PUU75721.1"/>
    </source>
</evidence>
<dbReference type="InterPro" id="IPR001279">
    <property type="entry name" value="Metallo-B-lactamas"/>
</dbReference>
<accession>A0A2T6ZJQ6</accession>
<proteinExistence type="inferred from homology"/>
<name>A0A2T6ZJQ6_TUBBO</name>
<dbReference type="Proteomes" id="UP000244722">
    <property type="component" value="Unassembled WGS sequence"/>
</dbReference>
<dbReference type="InterPro" id="IPR051013">
    <property type="entry name" value="MBL_superfamily_lactonases"/>
</dbReference>
<feature type="domain" description="Metallo-beta-lactamase" evidence="6">
    <location>
        <begin position="37"/>
        <end position="264"/>
    </location>
</feature>
<protein>
    <submittedName>
        <fullName evidence="7">Beta-lactamase-like protein</fullName>
    </submittedName>
</protein>
<dbReference type="EMBL" id="NESQ01000217">
    <property type="protein sequence ID" value="PUU75721.1"/>
    <property type="molecule type" value="Genomic_DNA"/>
</dbReference>
<evidence type="ECO:0000256" key="3">
    <source>
        <dbReference type="ARBA" id="ARBA00022723"/>
    </source>
</evidence>
<dbReference type="Gene3D" id="3.60.15.10">
    <property type="entry name" value="Ribonuclease Z/Hydroxyacylglutathione hydrolase-like"/>
    <property type="match status" value="1"/>
</dbReference>
<keyword evidence="4" id="KW-0378">Hydrolase</keyword>
<dbReference type="GO" id="GO:0016787">
    <property type="term" value="F:hydrolase activity"/>
    <property type="evidence" value="ECO:0007669"/>
    <property type="project" value="UniProtKB-KW"/>
</dbReference>
<comment type="similarity">
    <text evidence="2">Belongs to the metallo-beta-lactamase superfamily.</text>
</comment>
<reference evidence="7 8" key="1">
    <citation type="submission" date="2017-04" db="EMBL/GenBank/DDBJ databases">
        <title>Draft genome sequence of Tuber borchii Vittad., a whitish edible truffle.</title>
        <authorList>
            <consortium name="DOE Joint Genome Institute"/>
            <person name="Murat C."/>
            <person name="Kuo A."/>
            <person name="Barry K.W."/>
            <person name="Clum A."/>
            <person name="Dockter R.B."/>
            <person name="Fauchery L."/>
            <person name="Iotti M."/>
            <person name="Kohler A."/>
            <person name="Labutti K."/>
            <person name="Lindquist E.A."/>
            <person name="Lipzen A."/>
            <person name="Ohm R.A."/>
            <person name="Wang M."/>
            <person name="Grigoriev I.V."/>
            <person name="Zambonelli A."/>
            <person name="Martin F.M."/>
        </authorList>
    </citation>
    <scope>NUCLEOTIDE SEQUENCE [LARGE SCALE GENOMIC DNA]</scope>
    <source>
        <strain evidence="7 8">Tbo3840</strain>
    </source>
</reference>
<evidence type="ECO:0000256" key="5">
    <source>
        <dbReference type="ARBA" id="ARBA00022833"/>
    </source>
</evidence>
<keyword evidence="3" id="KW-0479">Metal-binding</keyword>
<dbReference type="GO" id="GO:0046872">
    <property type="term" value="F:metal ion binding"/>
    <property type="evidence" value="ECO:0007669"/>
    <property type="project" value="UniProtKB-KW"/>
</dbReference>
<dbReference type="SMART" id="SM00849">
    <property type="entry name" value="Lactamase_B"/>
    <property type="match status" value="1"/>
</dbReference>
<dbReference type="InterPro" id="IPR036866">
    <property type="entry name" value="RibonucZ/Hydroxyglut_hydro"/>
</dbReference>
<evidence type="ECO:0000256" key="1">
    <source>
        <dbReference type="ARBA" id="ARBA00001947"/>
    </source>
</evidence>
<evidence type="ECO:0000313" key="8">
    <source>
        <dbReference type="Proteomes" id="UP000244722"/>
    </source>
</evidence>
<comment type="caution">
    <text evidence="7">The sequence shown here is derived from an EMBL/GenBank/DDBJ whole genome shotgun (WGS) entry which is preliminary data.</text>
</comment>
<dbReference type="PANTHER" id="PTHR42978:SF2">
    <property type="entry name" value="102 KBASES UNSTABLE REGION: FROM 1 TO 119443"/>
    <property type="match status" value="1"/>
</dbReference>
<keyword evidence="5" id="KW-0862">Zinc</keyword>
<dbReference type="Pfam" id="PF00753">
    <property type="entry name" value="Lactamase_B"/>
    <property type="match status" value="1"/>
</dbReference>
<dbReference type="STRING" id="42251.A0A2T6ZJQ6"/>
<evidence type="ECO:0000256" key="4">
    <source>
        <dbReference type="ARBA" id="ARBA00022801"/>
    </source>
</evidence>